<accession>A0A5R8PAX2</accession>
<evidence type="ECO:0000313" key="3">
    <source>
        <dbReference type="Proteomes" id="UP000308349"/>
    </source>
</evidence>
<evidence type="ECO:0000259" key="1">
    <source>
        <dbReference type="Pfam" id="PF04149"/>
    </source>
</evidence>
<dbReference type="Proteomes" id="UP000308349">
    <property type="component" value="Unassembled WGS sequence"/>
</dbReference>
<comment type="caution">
    <text evidence="2">The sequence shown here is derived from an EMBL/GenBank/DDBJ whole genome shotgun (WGS) entry which is preliminary data.</text>
</comment>
<evidence type="ECO:0000313" key="2">
    <source>
        <dbReference type="EMBL" id="TLG05826.1"/>
    </source>
</evidence>
<organism evidence="2 3">
    <name type="scientific">Nocardia cyriacigeorgica</name>
    <dbReference type="NCBI Taxonomy" id="135487"/>
    <lineage>
        <taxon>Bacteria</taxon>
        <taxon>Bacillati</taxon>
        <taxon>Actinomycetota</taxon>
        <taxon>Actinomycetes</taxon>
        <taxon>Mycobacteriales</taxon>
        <taxon>Nocardiaceae</taxon>
        <taxon>Nocardia</taxon>
    </lineage>
</organism>
<dbReference type="Pfam" id="PF04149">
    <property type="entry name" value="DUF397"/>
    <property type="match status" value="1"/>
</dbReference>
<reference evidence="2 3" key="1">
    <citation type="submission" date="2019-05" db="EMBL/GenBank/DDBJ databases">
        <title>Genomes sequences of two Nocardia cyriacigeorgica environmental isolates, type strains Nocardia asteroides ATCC 19247 and Nocardia cyriacigeorgica DSM 44484.</title>
        <authorList>
            <person name="Vautrin F."/>
            <person name="Bergeron E."/>
            <person name="Dubost A."/>
            <person name="Abrouk D."/>
            <person name="Rodriguez Nava V."/>
            <person name="Pujic P."/>
        </authorList>
    </citation>
    <scope>NUCLEOTIDE SEQUENCE [LARGE SCALE GENOMIC DNA]</scope>
    <source>
        <strain evidence="2 3">EML 1456</strain>
    </source>
</reference>
<dbReference type="EMBL" id="VBUU01000020">
    <property type="protein sequence ID" value="TLG05826.1"/>
    <property type="molecule type" value="Genomic_DNA"/>
</dbReference>
<dbReference type="OrthoDB" id="4558943at2"/>
<protein>
    <submittedName>
        <fullName evidence="2">DUF397 domain-containing protein</fullName>
    </submittedName>
</protein>
<gene>
    <name evidence="2" type="ORF">FEK35_18970</name>
</gene>
<proteinExistence type="predicted"/>
<dbReference type="InterPro" id="IPR007278">
    <property type="entry name" value="DUF397"/>
</dbReference>
<sequence>MNELTWRKSSFTSPETCVEVAAVPGGVLVRNSNAPEAGTVEFTRAEFGAWLRGCKAGEFDDLAV</sequence>
<dbReference type="RefSeq" id="WP_138457270.1">
    <property type="nucleotide sequence ID" value="NZ_VBUU01000020.1"/>
</dbReference>
<dbReference type="AlphaFoldDB" id="A0A5R8PAX2"/>
<feature type="domain" description="DUF397" evidence="1">
    <location>
        <begin position="4"/>
        <end position="55"/>
    </location>
</feature>
<name>A0A5R8PAX2_9NOCA</name>